<gene>
    <name evidence="3" type="ORF">INT46_005425</name>
</gene>
<feature type="coiled-coil region" evidence="1">
    <location>
        <begin position="143"/>
        <end position="197"/>
    </location>
</feature>
<feature type="region of interest" description="Disordered" evidence="2">
    <location>
        <begin position="84"/>
        <end position="114"/>
    </location>
</feature>
<feature type="compositionally biased region" description="Acidic residues" evidence="2">
    <location>
        <begin position="101"/>
        <end position="114"/>
    </location>
</feature>
<comment type="caution">
    <text evidence="3">The sequence shown here is derived from an EMBL/GenBank/DDBJ whole genome shotgun (WGS) entry which is preliminary data.</text>
</comment>
<dbReference type="AlphaFoldDB" id="A0A8H7QTJ3"/>
<reference evidence="3" key="1">
    <citation type="submission" date="2020-12" db="EMBL/GenBank/DDBJ databases">
        <title>Metabolic potential, ecology and presence of endohyphal bacteria is reflected in genomic diversity of Mucoromycotina.</title>
        <authorList>
            <person name="Muszewska A."/>
            <person name="Okrasinska A."/>
            <person name="Steczkiewicz K."/>
            <person name="Drgas O."/>
            <person name="Orlowska M."/>
            <person name="Perlinska-Lenart U."/>
            <person name="Aleksandrzak-Piekarczyk T."/>
            <person name="Szatraj K."/>
            <person name="Zielenkiewicz U."/>
            <person name="Pilsyk S."/>
            <person name="Malc E."/>
            <person name="Mieczkowski P."/>
            <person name="Kruszewska J.S."/>
            <person name="Biernat P."/>
            <person name="Pawlowska J."/>
        </authorList>
    </citation>
    <scope>NUCLEOTIDE SEQUENCE</scope>
    <source>
        <strain evidence="3">CBS 226.32</strain>
    </source>
</reference>
<evidence type="ECO:0000313" key="3">
    <source>
        <dbReference type="EMBL" id="KAG2198364.1"/>
    </source>
</evidence>
<accession>A0A8H7QTJ3</accession>
<dbReference type="EMBL" id="JAEPRC010000389">
    <property type="protein sequence ID" value="KAG2198364.1"/>
    <property type="molecule type" value="Genomic_DNA"/>
</dbReference>
<organism evidence="3 4">
    <name type="scientific">Mucor plumbeus</name>
    <dbReference type="NCBI Taxonomy" id="97098"/>
    <lineage>
        <taxon>Eukaryota</taxon>
        <taxon>Fungi</taxon>
        <taxon>Fungi incertae sedis</taxon>
        <taxon>Mucoromycota</taxon>
        <taxon>Mucoromycotina</taxon>
        <taxon>Mucoromycetes</taxon>
        <taxon>Mucorales</taxon>
        <taxon>Mucorineae</taxon>
        <taxon>Mucoraceae</taxon>
        <taxon>Mucor</taxon>
    </lineage>
</organism>
<evidence type="ECO:0000313" key="4">
    <source>
        <dbReference type="Proteomes" id="UP000650833"/>
    </source>
</evidence>
<name>A0A8H7QTJ3_9FUNG</name>
<keyword evidence="1" id="KW-0175">Coiled coil</keyword>
<dbReference type="Proteomes" id="UP000650833">
    <property type="component" value="Unassembled WGS sequence"/>
</dbReference>
<keyword evidence="4" id="KW-1185">Reference proteome</keyword>
<proteinExistence type="predicted"/>
<dbReference type="OrthoDB" id="2285798at2759"/>
<evidence type="ECO:0000256" key="1">
    <source>
        <dbReference type="SAM" id="Coils"/>
    </source>
</evidence>
<sequence>MDSEEEYKYYKYTEESSVNHPSIDKDLAFSYSSFKSHSLPSQIHSEIALNRPNEIVKTKSVFSEPIRKKPIISLTEEALAIHNSEIPPQPPVYQSTIEDNNNYDDNDDDDDDDATDAIMERVDERCRNIQLEFDEKIKAKEQLTKTEQDYNQSRTDIEELNLMEKEYIDQGIQTDISKKDVEQLQQMENTLQNLSLNPKEFKDQVNQWKSDSEQYTQTRKIIWDAPFVPVGSICRQLPTAVHLQDIEGDTDICEYHLDRYYKVKNRFSHEKGTNQNDYRATLTRLSDMVKQ</sequence>
<protein>
    <submittedName>
        <fullName evidence="3">Uncharacterized protein</fullName>
    </submittedName>
</protein>
<evidence type="ECO:0000256" key="2">
    <source>
        <dbReference type="SAM" id="MobiDB-lite"/>
    </source>
</evidence>